<keyword evidence="3" id="KW-0805">Transcription regulation</keyword>
<keyword evidence="6" id="KW-0539">Nucleus</keyword>
<sequence>MNSVFSVDDTDPFWQPTPTMNRSASQWALEQFLEEFTGSSSSSASSAASESTAKAAAAASVASSKLLDDDVMEVKKPQISPSRPQPHLQQQQQQQLHQQHPLPHPRPLLDRGNPSVPADSDEYRAFLKSKLDLACAAVAMSRASSVKPEDFPPVPEDQMLARMNSLPGSLNLRTGPTALREQSQTDGGSLDAPALPAVQRKQEVLVRQATSGSSRDDSDDDDLEGETETNGLADPADAKRARRMQSNRESARRSRRRKQEQLSDLETQVGALRDERTSLLTRFTDINQKCDEASVDNRILKADIETLRAKGVMLQGTMFVLKSLYAFKDVQRQVNLYAQAFMAMNVPDVKMAEEQVKRVTGLNPMILARPNMPGMGMQFVSGQMNSSANNAGPMQANANQYFHQPVPPMPAAAPHLQGLNNNFPNSNLVPLPTNPHIDNGTSNVGGMTPMQLPSNGPSVGNMPAMHNVQKQIGPTVGPGGPLPVCEPGLPHTVANDNLKK</sequence>
<dbReference type="FunFam" id="1.20.5.170:FF:000020">
    <property type="entry name" value="BZIP transcription factor"/>
    <property type="match status" value="1"/>
</dbReference>
<dbReference type="PROSITE" id="PS00036">
    <property type="entry name" value="BZIP_BASIC"/>
    <property type="match status" value="1"/>
</dbReference>
<evidence type="ECO:0000313" key="9">
    <source>
        <dbReference type="EMBL" id="KAJ4828613.1"/>
    </source>
</evidence>
<dbReference type="PANTHER" id="PTHR46408">
    <property type="entry name" value="BASIC LEUCINE ZIPPER 63"/>
    <property type="match status" value="1"/>
</dbReference>
<dbReference type="InterPro" id="IPR020983">
    <property type="entry name" value="Basic_leucine-zipper_C"/>
</dbReference>
<keyword evidence="10" id="KW-1185">Reference proteome</keyword>
<evidence type="ECO:0000256" key="4">
    <source>
        <dbReference type="ARBA" id="ARBA00023125"/>
    </source>
</evidence>
<dbReference type="Proteomes" id="UP001141552">
    <property type="component" value="Unassembled WGS sequence"/>
</dbReference>
<evidence type="ECO:0000256" key="6">
    <source>
        <dbReference type="ARBA" id="ARBA00023242"/>
    </source>
</evidence>
<dbReference type="SUPFAM" id="SSF57959">
    <property type="entry name" value="Leucine zipper domain"/>
    <property type="match status" value="1"/>
</dbReference>
<dbReference type="GO" id="GO:0003700">
    <property type="term" value="F:DNA-binding transcription factor activity"/>
    <property type="evidence" value="ECO:0007669"/>
    <property type="project" value="InterPro"/>
</dbReference>
<feature type="compositionally biased region" description="Low complexity" evidence="7">
    <location>
        <begin position="85"/>
        <end position="101"/>
    </location>
</feature>
<dbReference type="GO" id="GO:0003677">
    <property type="term" value="F:DNA binding"/>
    <property type="evidence" value="ECO:0007669"/>
    <property type="project" value="UniProtKB-KW"/>
</dbReference>
<dbReference type="PANTHER" id="PTHR46408:SF5">
    <property type="entry name" value="BASIC LEUCINE ZIPPER 10"/>
    <property type="match status" value="1"/>
</dbReference>
<dbReference type="EMBL" id="JAKUCV010006130">
    <property type="protein sequence ID" value="KAJ4828613.1"/>
    <property type="molecule type" value="Genomic_DNA"/>
</dbReference>
<dbReference type="SMART" id="SM00338">
    <property type="entry name" value="BRLZ"/>
    <property type="match status" value="1"/>
</dbReference>
<evidence type="ECO:0000313" key="10">
    <source>
        <dbReference type="Proteomes" id="UP001141552"/>
    </source>
</evidence>
<evidence type="ECO:0000256" key="7">
    <source>
        <dbReference type="SAM" id="MobiDB-lite"/>
    </source>
</evidence>
<dbReference type="InterPro" id="IPR004827">
    <property type="entry name" value="bZIP"/>
</dbReference>
<feature type="region of interest" description="Disordered" evidence="7">
    <location>
        <begin position="1"/>
        <end position="21"/>
    </location>
</feature>
<evidence type="ECO:0000259" key="8">
    <source>
        <dbReference type="PROSITE" id="PS50217"/>
    </source>
</evidence>
<evidence type="ECO:0000256" key="5">
    <source>
        <dbReference type="ARBA" id="ARBA00023163"/>
    </source>
</evidence>
<dbReference type="PROSITE" id="PS50217">
    <property type="entry name" value="BZIP"/>
    <property type="match status" value="1"/>
</dbReference>
<reference evidence="9" key="1">
    <citation type="submission" date="2022-02" db="EMBL/GenBank/DDBJ databases">
        <authorList>
            <person name="Henning P.M."/>
            <person name="McCubbin A.G."/>
            <person name="Shore J.S."/>
        </authorList>
    </citation>
    <scope>NUCLEOTIDE SEQUENCE</scope>
    <source>
        <strain evidence="9">F60SS</strain>
        <tissue evidence="9">Leaves</tissue>
    </source>
</reference>
<feature type="region of interest" description="Disordered" evidence="7">
    <location>
        <begin position="38"/>
        <end position="120"/>
    </location>
</feature>
<comment type="similarity">
    <text evidence="2">Belongs to the bZIP family.</text>
</comment>
<evidence type="ECO:0000256" key="1">
    <source>
        <dbReference type="ARBA" id="ARBA00004123"/>
    </source>
</evidence>
<comment type="caution">
    <text evidence="9">The sequence shown here is derived from an EMBL/GenBank/DDBJ whole genome shotgun (WGS) entry which is preliminary data.</text>
</comment>
<evidence type="ECO:0000256" key="3">
    <source>
        <dbReference type="ARBA" id="ARBA00023015"/>
    </source>
</evidence>
<dbReference type="GO" id="GO:0046983">
    <property type="term" value="F:protein dimerization activity"/>
    <property type="evidence" value="ECO:0007669"/>
    <property type="project" value="UniProtKB-ARBA"/>
</dbReference>
<protein>
    <recommendedName>
        <fullName evidence="8">BZIP domain-containing protein</fullName>
    </recommendedName>
</protein>
<accession>A0A9Q0J505</accession>
<feature type="compositionally biased region" description="Low complexity" evidence="7">
    <location>
        <begin position="39"/>
        <end position="64"/>
    </location>
</feature>
<dbReference type="GO" id="GO:0005634">
    <property type="term" value="C:nucleus"/>
    <property type="evidence" value="ECO:0007669"/>
    <property type="project" value="UniProtKB-SubCell"/>
</dbReference>
<comment type="subcellular location">
    <subcellularLocation>
        <location evidence="1">Nucleus</location>
    </subcellularLocation>
</comment>
<proteinExistence type="inferred from homology"/>
<dbReference type="AlphaFoldDB" id="A0A9Q0J505"/>
<dbReference type="OrthoDB" id="664875at2759"/>
<feature type="region of interest" description="Disordered" evidence="7">
    <location>
        <begin position="180"/>
        <end position="268"/>
    </location>
</feature>
<dbReference type="InterPro" id="IPR046347">
    <property type="entry name" value="bZIP_sf"/>
</dbReference>
<feature type="compositionally biased region" description="Basic and acidic residues" evidence="7">
    <location>
        <begin position="66"/>
        <end position="76"/>
    </location>
</feature>
<dbReference type="Gene3D" id="1.20.5.170">
    <property type="match status" value="1"/>
</dbReference>
<gene>
    <name evidence="9" type="ORF">Tsubulata_004973</name>
</gene>
<dbReference type="Pfam" id="PF00170">
    <property type="entry name" value="bZIP_1"/>
    <property type="match status" value="1"/>
</dbReference>
<reference evidence="9" key="2">
    <citation type="journal article" date="2023" name="Plants (Basel)">
        <title>Annotation of the Turnera subulata (Passifloraceae) Draft Genome Reveals the S-Locus Evolved after the Divergence of Turneroideae from Passifloroideae in a Stepwise Manner.</title>
        <authorList>
            <person name="Henning P.M."/>
            <person name="Roalson E.H."/>
            <person name="Mir W."/>
            <person name="McCubbin A.G."/>
            <person name="Shore J.S."/>
        </authorList>
    </citation>
    <scope>NUCLEOTIDE SEQUENCE</scope>
    <source>
        <strain evidence="9">F60SS</strain>
    </source>
</reference>
<dbReference type="Pfam" id="PF12498">
    <property type="entry name" value="bZIP_C"/>
    <property type="match status" value="1"/>
</dbReference>
<keyword evidence="4" id="KW-0238">DNA-binding</keyword>
<keyword evidence="5" id="KW-0804">Transcription</keyword>
<feature type="compositionally biased region" description="Acidic residues" evidence="7">
    <location>
        <begin position="217"/>
        <end position="227"/>
    </location>
</feature>
<organism evidence="9 10">
    <name type="scientific">Turnera subulata</name>
    <dbReference type="NCBI Taxonomy" id="218843"/>
    <lineage>
        <taxon>Eukaryota</taxon>
        <taxon>Viridiplantae</taxon>
        <taxon>Streptophyta</taxon>
        <taxon>Embryophyta</taxon>
        <taxon>Tracheophyta</taxon>
        <taxon>Spermatophyta</taxon>
        <taxon>Magnoliopsida</taxon>
        <taxon>eudicotyledons</taxon>
        <taxon>Gunneridae</taxon>
        <taxon>Pentapetalae</taxon>
        <taxon>rosids</taxon>
        <taxon>fabids</taxon>
        <taxon>Malpighiales</taxon>
        <taxon>Passifloraceae</taxon>
        <taxon>Turnera</taxon>
    </lineage>
</organism>
<evidence type="ECO:0000256" key="2">
    <source>
        <dbReference type="ARBA" id="ARBA00007163"/>
    </source>
</evidence>
<feature type="domain" description="BZIP" evidence="8">
    <location>
        <begin position="237"/>
        <end position="289"/>
    </location>
</feature>
<name>A0A9Q0J505_9ROSI</name>